<gene>
    <name evidence="2" type="ORF">Gferi_11745</name>
</gene>
<dbReference type="AlphaFoldDB" id="A0A1D8GH54"/>
<feature type="region of interest" description="Disordered" evidence="1">
    <location>
        <begin position="28"/>
        <end position="91"/>
    </location>
</feature>
<evidence type="ECO:0000256" key="1">
    <source>
        <dbReference type="SAM" id="MobiDB-lite"/>
    </source>
</evidence>
<proteinExistence type="predicted"/>
<evidence type="ECO:0000313" key="3">
    <source>
        <dbReference type="Proteomes" id="UP000095743"/>
    </source>
</evidence>
<dbReference type="PROSITE" id="PS51257">
    <property type="entry name" value="PROKAR_LIPOPROTEIN"/>
    <property type="match status" value="1"/>
</dbReference>
<dbReference type="STRING" id="1424294.Gferi_11745"/>
<evidence type="ECO:0000313" key="2">
    <source>
        <dbReference type="EMBL" id="AOT70208.1"/>
    </source>
</evidence>
<dbReference type="OrthoDB" id="1707228at2"/>
<accession>A0A1D8GH54</accession>
<dbReference type="InterPro" id="IPR019076">
    <property type="entry name" value="Spore_lipoprot_YhcN/YlaJ-like"/>
</dbReference>
<feature type="compositionally biased region" description="Gly residues" evidence="1">
    <location>
        <begin position="42"/>
        <end position="65"/>
    </location>
</feature>
<reference evidence="2 3" key="1">
    <citation type="submission" date="2016-09" db="EMBL/GenBank/DDBJ databases">
        <title>Genomic analysis reveals versatility of anaerobic energy metabolism of Geosporobacter ferrireducens IRF9 of phylum Firmicutes.</title>
        <authorList>
            <person name="Kim S.-J."/>
        </authorList>
    </citation>
    <scope>NUCLEOTIDE SEQUENCE [LARGE SCALE GENOMIC DNA]</scope>
    <source>
        <strain evidence="2 3">IRF9</strain>
    </source>
</reference>
<organism evidence="2 3">
    <name type="scientific">Geosporobacter ferrireducens</name>
    <dbReference type="NCBI Taxonomy" id="1424294"/>
    <lineage>
        <taxon>Bacteria</taxon>
        <taxon>Bacillati</taxon>
        <taxon>Bacillota</taxon>
        <taxon>Clostridia</taxon>
        <taxon>Peptostreptococcales</taxon>
        <taxon>Thermotaleaceae</taxon>
        <taxon>Geosporobacter</taxon>
    </lineage>
</organism>
<evidence type="ECO:0008006" key="4">
    <source>
        <dbReference type="Google" id="ProtNLM"/>
    </source>
</evidence>
<dbReference type="Proteomes" id="UP000095743">
    <property type="component" value="Chromosome"/>
</dbReference>
<sequence>MRLHKSMIIFVVFALVIGLAAAGCAPARRPINDSGVTPEVGDTGGLRGTPGVDGTGGLGGAGGTTGTAPIPPATEPLPPGDVGPNRDLGGAVNRETENRIQREVEAMNGVRNAVVLINENAAYIGVEMEGAGAGQLTTDMRDQIAERVRRVEPTITRVQVSAETGVVDRLRGFGTEIRGGRPITGFMREIEDLFRTPAGTR</sequence>
<keyword evidence="3" id="KW-1185">Reference proteome</keyword>
<feature type="compositionally biased region" description="Pro residues" evidence="1">
    <location>
        <begin position="69"/>
        <end position="81"/>
    </location>
</feature>
<dbReference type="Pfam" id="PF09580">
    <property type="entry name" value="Spore_YhcN_YlaJ"/>
    <property type="match status" value="1"/>
</dbReference>
<dbReference type="EMBL" id="CP017269">
    <property type="protein sequence ID" value="AOT70208.1"/>
    <property type="molecule type" value="Genomic_DNA"/>
</dbReference>
<dbReference type="KEGG" id="gfe:Gferi_11745"/>
<dbReference type="RefSeq" id="WP_069976704.1">
    <property type="nucleotide sequence ID" value="NZ_CP017269.1"/>
</dbReference>
<protein>
    <recommendedName>
        <fullName evidence="4">Sporulation protein</fullName>
    </recommendedName>
</protein>
<name>A0A1D8GH54_9FIRM</name>